<dbReference type="Pfam" id="PF03816">
    <property type="entry name" value="LytR_cpsA_psr"/>
    <property type="match status" value="1"/>
</dbReference>
<accession>A0ABS4J4I6</accession>
<dbReference type="InterPro" id="IPR004474">
    <property type="entry name" value="LytR_CpsA_psr"/>
</dbReference>
<dbReference type="PANTHER" id="PTHR33392">
    <property type="entry name" value="POLYISOPRENYL-TEICHOIC ACID--PEPTIDOGLYCAN TEICHOIC ACID TRANSFERASE TAGU"/>
    <property type="match status" value="1"/>
</dbReference>
<gene>
    <name evidence="3" type="ORF">J2Z66_006389</name>
</gene>
<comment type="similarity">
    <text evidence="1">Belongs to the LytR/CpsA/Psr (LCP) family.</text>
</comment>
<dbReference type="Proteomes" id="UP001519287">
    <property type="component" value="Unassembled WGS sequence"/>
</dbReference>
<dbReference type="InterPro" id="IPR050922">
    <property type="entry name" value="LytR/CpsA/Psr_CW_biosynth"/>
</dbReference>
<dbReference type="RefSeq" id="WP_209976582.1">
    <property type="nucleotide sequence ID" value="NZ_JAGGLB010000028.1"/>
</dbReference>
<keyword evidence="4" id="KW-1185">Reference proteome</keyword>
<dbReference type="NCBIfam" id="TIGR00350">
    <property type="entry name" value="lytR_cpsA_psr"/>
    <property type="match status" value="1"/>
</dbReference>
<name>A0ABS4J4I6_9BACL</name>
<reference evidence="3 4" key="1">
    <citation type="submission" date="2021-03" db="EMBL/GenBank/DDBJ databases">
        <title>Genomic Encyclopedia of Type Strains, Phase IV (KMG-IV): sequencing the most valuable type-strain genomes for metagenomic binning, comparative biology and taxonomic classification.</title>
        <authorList>
            <person name="Goeker M."/>
        </authorList>
    </citation>
    <scope>NUCLEOTIDE SEQUENCE [LARGE SCALE GENOMIC DNA]</scope>
    <source>
        <strain evidence="3 4">DSM 26048</strain>
    </source>
</reference>
<comment type="caution">
    <text evidence="3">The sequence shown here is derived from an EMBL/GenBank/DDBJ whole genome shotgun (WGS) entry which is preliminary data.</text>
</comment>
<dbReference type="PANTHER" id="PTHR33392:SF6">
    <property type="entry name" value="POLYISOPRENYL-TEICHOIC ACID--PEPTIDOGLYCAN TEICHOIC ACID TRANSFERASE TAGU"/>
    <property type="match status" value="1"/>
</dbReference>
<dbReference type="Gene3D" id="3.40.630.190">
    <property type="entry name" value="LCP protein"/>
    <property type="match status" value="1"/>
</dbReference>
<feature type="domain" description="Cell envelope-related transcriptional attenuator" evidence="2">
    <location>
        <begin position="92"/>
        <end position="254"/>
    </location>
</feature>
<sequence>MRSKPKKKKMHKALKISLVFVITLFIGISAYAGFLYSKANDALGKIAAPEPSPDTVKKPPTAVEEEEDPIMKPVSFLLAAVDYRKGSEGTLNTDVMILVSLNPKTRAATVVSFPRDLEVKAEESGLGFSHKLNYFYAHYSLQDKESAIQQTKELFSKIYEVPIDYMAVINFDGFRQLIDQLGGMNVYVDMDMKYTDTSDGTRINLKEGLQTLDGKNTLDFLRYRKSNKGTAESSDLARNERQQKVLDQMLDKLTSFNGIAGWSKILDIAGESIKTDIPEDQLRSYIGAFREMKPDTIEYINLNGEWESPYIVVEDETMEQALEALRLRLKPLVTSNGETLNDGIPSS</sequence>
<evidence type="ECO:0000313" key="4">
    <source>
        <dbReference type="Proteomes" id="UP001519287"/>
    </source>
</evidence>
<evidence type="ECO:0000256" key="1">
    <source>
        <dbReference type="ARBA" id="ARBA00006068"/>
    </source>
</evidence>
<protein>
    <submittedName>
        <fullName evidence="3">LCP family protein required for cell wall assembly</fullName>
    </submittedName>
</protein>
<evidence type="ECO:0000313" key="3">
    <source>
        <dbReference type="EMBL" id="MBP1994749.1"/>
    </source>
</evidence>
<dbReference type="EMBL" id="JAGGLB010000028">
    <property type="protein sequence ID" value="MBP1994749.1"/>
    <property type="molecule type" value="Genomic_DNA"/>
</dbReference>
<evidence type="ECO:0000259" key="2">
    <source>
        <dbReference type="Pfam" id="PF03816"/>
    </source>
</evidence>
<proteinExistence type="inferred from homology"/>
<organism evidence="3 4">
    <name type="scientific">Paenibacillus eucommiae</name>
    <dbReference type="NCBI Taxonomy" id="1355755"/>
    <lineage>
        <taxon>Bacteria</taxon>
        <taxon>Bacillati</taxon>
        <taxon>Bacillota</taxon>
        <taxon>Bacilli</taxon>
        <taxon>Bacillales</taxon>
        <taxon>Paenibacillaceae</taxon>
        <taxon>Paenibacillus</taxon>
    </lineage>
</organism>